<dbReference type="AlphaFoldDB" id="A0A975NKM3"/>
<keyword evidence="6" id="KW-0450">Lipoyl</keyword>
<sequence length="466" mass="49411">MPIQVLMPALSPTMEKGNLSKWLKKEGEAIKSGDVIAEIETDKATMEVEATDEGTLGKILIPEGTEDVAVNTPIATILADGETAADLGKAPAPKAAPVAQEVVESRPPAGEGKPVMSAPAVSVAPAAVAEPDPEVPAGTEMVTMTIREALRDAMAEEMRRDPDVFVMGEEVAEYQGAYKVTQGLLQEFGARRVIDTPITEHGFAGIGVGAAMAGLKPVVEFMTFNFAMQAMDQIINSAAKTLYMSGGQMGCGIVFRGPNGAAARVAAQHSQDYSAWYSQIPGLKVIAPYSAADYKGLLKAAIRDPNPVIFLENEMLYGHTGEVPKLDDYVIPIGKARVVRTGGHVTLVSWSNGMSYALKAAEELAKEGIEAEVIDLRTLRPMDTETIVASVKKTGRAVTVEEGWQQNGVGAEIAARIMEHAFDYLDAPVARVSGKDVPMPYAANLEKLALPSAAEVVAAAKAVCYR</sequence>
<dbReference type="PANTHER" id="PTHR11624">
    <property type="entry name" value="DEHYDROGENASE RELATED"/>
    <property type="match status" value="1"/>
</dbReference>
<comment type="catalytic activity">
    <reaction evidence="11">
        <text>N(6)-[(R)-lipoyl]-L-lysyl-[protein] + pyruvate + H(+) = N(6)-[(R)-S(8)-acetyldihydrolipoyl]-L-lysyl-[protein] + CO2</text>
        <dbReference type="Rhea" id="RHEA:19189"/>
        <dbReference type="Rhea" id="RHEA-COMP:10474"/>
        <dbReference type="Rhea" id="RHEA-COMP:10478"/>
        <dbReference type="ChEBI" id="CHEBI:15361"/>
        <dbReference type="ChEBI" id="CHEBI:15378"/>
        <dbReference type="ChEBI" id="CHEBI:16526"/>
        <dbReference type="ChEBI" id="CHEBI:83099"/>
        <dbReference type="ChEBI" id="CHEBI:83111"/>
        <dbReference type="EC" id="1.2.4.1"/>
    </reaction>
</comment>
<dbReference type="PROSITE" id="PS50968">
    <property type="entry name" value="BIOTINYL_LIPOYL"/>
    <property type="match status" value="1"/>
</dbReference>
<gene>
    <name evidence="13" type="ORF">KMZ68_14635</name>
</gene>
<dbReference type="EC" id="1.2.4.1" evidence="4 11"/>
<dbReference type="SUPFAM" id="SSF51230">
    <property type="entry name" value="Single hybrid motif"/>
    <property type="match status" value="1"/>
</dbReference>
<feature type="domain" description="Lipoyl-binding" evidence="12">
    <location>
        <begin position="2"/>
        <end position="78"/>
    </location>
</feature>
<evidence type="ECO:0000256" key="3">
    <source>
        <dbReference type="ARBA" id="ARBA00011870"/>
    </source>
</evidence>
<comment type="function">
    <text evidence="10">The pyruvate dehydrogenase complex catalyzes the overall conversion of pyruvate to acetyl-CoA and CO(2). It contains multiple copies of three enzymatic components: pyruvate dehydrogenase (E1), dihydrolipoamide acetyltransferase (E2) and lipoamide dehydrogenase (E3).</text>
</comment>
<dbReference type="PANTHER" id="PTHR11624:SF96">
    <property type="entry name" value="PYRUVATE DEHYDROGENASE E1 COMPONENT SUBUNIT BETA, MITOCHONDRIAL"/>
    <property type="match status" value="1"/>
</dbReference>
<dbReference type="FunFam" id="3.40.50.920:FF:000001">
    <property type="entry name" value="Pyruvate dehydrogenase E1 beta subunit"/>
    <property type="match status" value="1"/>
</dbReference>
<dbReference type="NCBIfam" id="NF008854">
    <property type="entry name" value="PRK11892.1"/>
    <property type="match status" value="1"/>
</dbReference>
<comment type="function">
    <text evidence="11">The pyruvate dehydrogenase complex catalyzes the overall conversion of pyruvate to acetyl-CoA and CO2.</text>
</comment>
<evidence type="ECO:0000259" key="12">
    <source>
        <dbReference type="PROSITE" id="PS50968"/>
    </source>
</evidence>
<evidence type="ECO:0000256" key="5">
    <source>
        <dbReference type="ARBA" id="ARBA00016138"/>
    </source>
</evidence>
<evidence type="ECO:0000256" key="6">
    <source>
        <dbReference type="ARBA" id="ARBA00022823"/>
    </source>
</evidence>
<evidence type="ECO:0000256" key="1">
    <source>
        <dbReference type="ARBA" id="ARBA00001938"/>
    </source>
</evidence>
<keyword evidence="9 11" id="KW-0670">Pyruvate</keyword>
<dbReference type="RefSeq" id="WP_215612004.1">
    <property type="nucleotide sequence ID" value="NZ_CP076135.1"/>
</dbReference>
<dbReference type="InterPro" id="IPR027110">
    <property type="entry name" value="PDHB_mito-type"/>
</dbReference>
<proteinExistence type="predicted"/>
<comment type="subunit">
    <text evidence="3">Heterodimer of an alpha and a beta chain.</text>
</comment>
<dbReference type="EMBL" id="CP076135">
    <property type="protein sequence ID" value="QWG16271.1"/>
    <property type="molecule type" value="Genomic_DNA"/>
</dbReference>
<keyword evidence="8 11" id="KW-0786">Thiamine pyrophosphate</keyword>
<dbReference type="CDD" id="cd06849">
    <property type="entry name" value="lipoyl_domain"/>
    <property type="match status" value="1"/>
</dbReference>
<dbReference type="Gene3D" id="2.40.50.100">
    <property type="match status" value="1"/>
</dbReference>
<dbReference type="InterPro" id="IPR003016">
    <property type="entry name" value="2-oxoA_DH_lipoyl-BS"/>
</dbReference>
<evidence type="ECO:0000256" key="11">
    <source>
        <dbReference type="RuleBase" id="RU364074"/>
    </source>
</evidence>
<evidence type="ECO:0000256" key="8">
    <source>
        <dbReference type="ARBA" id="ARBA00023052"/>
    </source>
</evidence>
<dbReference type="Pfam" id="PF00364">
    <property type="entry name" value="Biotin_lipoyl"/>
    <property type="match status" value="1"/>
</dbReference>
<organism evidence="13 14">
    <name type="scientific">Bradyrhizobium sediminis</name>
    <dbReference type="NCBI Taxonomy" id="2840469"/>
    <lineage>
        <taxon>Bacteria</taxon>
        <taxon>Pseudomonadati</taxon>
        <taxon>Pseudomonadota</taxon>
        <taxon>Alphaproteobacteria</taxon>
        <taxon>Hyphomicrobiales</taxon>
        <taxon>Nitrobacteraceae</taxon>
        <taxon>Bradyrhizobium</taxon>
    </lineage>
</organism>
<evidence type="ECO:0000256" key="7">
    <source>
        <dbReference type="ARBA" id="ARBA00023002"/>
    </source>
</evidence>
<name>A0A975NKM3_9BRAD</name>
<evidence type="ECO:0000256" key="9">
    <source>
        <dbReference type="ARBA" id="ARBA00023317"/>
    </source>
</evidence>
<accession>A0A975NKM3</accession>
<dbReference type="InterPro" id="IPR029061">
    <property type="entry name" value="THDP-binding"/>
</dbReference>
<protein>
    <recommendedName>
        <fullName evidence="5 11">Pyruvate dehydrogenase E1 component subunit beta</fullName>
        <ecNumber evidence="4 11">1.2.4.1</ecNumber>
    </recommendedName>
</protein>
<comment type="cofactor">
    <cofactor evidence="1">
        <name>(R)-lipoate</name>
        <dbReference type="ChEBI" id="CHEBI:83088"/>
    </cofactor>
</comment>
<dbReference type="InterPro" id="IPR005475">
    <property type="entry name" value="Transketolase-like_Pyr-bd"/>
</dbReference>
<dbReference type="Gene3D" id="3.40.50.970">
    <property type="match status" value="1"/>
</dbReference>
<dbReference type="CDD" id="cd07036">
    <property type="entry name" value="TPP_PYR_E1-PDHc-beta_like"/>
    <property type="match status" value="1"/>
</dbReference>
<dbReference type="InterPro" id="IPR000089">
    <property type="entry name" value="Biotin_lipoyl"/>
</dbReference>
<dbReference type="Pfam" id="PF02780">
    <property type="entry name" value="Transketolase_C"/>
    <property type="match status" value="1"/>
</dbReference>
<evidence type="ECO:0000313" key="13">
    <source>
        <dbReference type="EMBL" id="QWG16271.1"/>
    </source>
</evidence>
<evidence type="ECO:0000256" key="10">
    <source>
        <dbReference type="ARBA" id="ARBA00025211"/>
    </source>
</evidence>
<dbReference type="KEGG" id="bsei:KMZ68_14635"/>
<evidence type="ECO:0000256" key="4">
    <source>
        <dbReference type="ARBA" id="ARBA00012281"/>
    </source>
</evidence>
<dbReference type="PROSITE" id="PS00189">
    <property type="entry name" value="LIPOYL"/>
    <property type="match status" value="1"/>
</dbReference>
<evidence type="ECO:0000256" key="2">
    <source>
        <dbReference type="ARBA" id="ARBA00001964"/>
    </source>
</evidence>
<dbReference type="SUPFAM" id="SSF52518">
    <property type="entry name" value="Thiamin diphosphate-binding fold (THDP-binding)"/>
    <property type="match status" value="1"/>
</dbReference>
<dbReference type="SMART" id="SM00861">
    <property type="entry name" value="Transket_pyr"/>
    <property type="match status" value="1"/>
</dbReference>
<dbReference type="FunFam" id="2.40.50.100:FF:000010">
    <property type="entry name" value="Acetyltransferase component of pyruvate dehydrogenase complex"/>
    <property type="match status" value="1"/>
</dbReference>
<dbReference type="NCBIfam" id="NF006667">
    <property type="entry name" value="PRK09212.1"/>
    <property type="match status" value="1"/>
</dbReference>
<evidence type="ECO:0000313" key="14">
    <source>
        <dbReference type="Proteomes" id="UP000680805"/>
    </source>
</evidence>
<comment type="cofactor">
    <cofactor evidence="2 11">
        <name>thiamine diphosphate</name>
        <dbReference type="ChEBI" id="CHEBI:58937"/>
    </cofactor>
</comment>
<dbReference type="InterPro" id="IPR009014">
    <property type="entry name" value="Transketo_C/PFOR_II"/>
</dbReference>
<dbReference type="GO" id="GO:0006086">
    <property type="term" value="P:pyruvate decarboxylation to acetyl-CoA"/>
    <property type="evidence" value="ECO:0007669"/>
    <property type="project" value="InterPro"/>
</dbReference>
<dbReference type="SUPFAM" id="SSF52922">
    <property type="entry name" value="TK C-terminal domain-like"/>
    <property type="match status" value="1"/>
</dbReference>
<dbReference type="FunFam" id="3.40.50.970:FF:000001">
    <property type="entry name" value="Pyruvate dehydrogenase E1 beta subunit"/>
    <property type="match status" value="1"/>
</dbReference>
<dbReference type="Pfam" id="PF02779">
    <property type="entry name" value="Transket_pyr"/>
    <property type="match status" value="1"/>
</dbReference>
<dbReference type="InterPro" id="IPR011053">
    <property type="entry name" value="Single_hybrid_motif"/>
</dbReference>
<dbReference type="GO" id="GO:0004739">
    <property type="term" value="F:pyruvate dehydrogenase (acetyl-transferring) activity"/>
    <property type="evidence" value="ECO:0007669"/>
    <property type="project" value="UniProtKB-UniRule"/>
</dbReference>
<reference evidence="13" key="1">
    <citation type="submission" date="2021-06" db="EMBL/GenBank/DDBJ databases">
        <title>Bradyrhizobium sp. S2-11-2 Genome sequencing.</title>
        <authorList>
            <person name="Jin L."/>
        </authorList>
    </citation>
    <scope>NUCLEOTIDE SEQUENCE</scope>
    <source>
        <strain evidence="13">S2-11-2</strain>
    </source>
</reference>
<dbReference type="Proteomes" id="UP000680805">
    <property type="component" value="Chromosome"/>
</dbReference>
<dbReference type="InterPro" id="IPR033248">
    <property type="entry name" value="Transketolase_C"/>
</dbReference>
<dbReference type="Gene3D" id="3.40.50.920">
    <property type="match status" value="1"/>
</dbReference>
<keyword evidence="7 11" id="KW-0560">Oxidoreductase</keyword>